<evidence type="ECO:0000313" key="14">
    <source>
        <dbReference type="Proteomes" id="UP001139522"/>
    </source>
</evidence>
<feature type="binding site" evidence="9">
    <location>
        <position position="347"/>
    </location>
    <ligand>
        <name>ATP</name>
        <dbReference type="ChEBI" id="CHEBI:30616"/>
    </ligand>
</feature>
<dbReference type="RefSeq" id="WP_275564900.1">
    <property type="nucleotide sequence ID" value="NZ_JAMZEG020000001.1"/>
</dbReference>
<comment type="function">
    <text evidence="9">Catalyzes the formation of N(4)-acetylcytidine (ac(4)C) at the wobble position of tRNA(Met), by using acetyl-CoA as an acetyl donor and ATP (or GTP).</text>
</comment>
<comment type="similarity">
    <text evidence="9">Belongs to the TmcA family.</text>
</comment>
<dbReference type="InterPro" id="IPR007807">
    <property type="entry name" value="TcmA/NAT10_helicase"/>
</dbReference>
<evidence type="ECO:0000256" key="8">
    <source>
        <dbReference type="ARBA" id="ARBA00023315"/>
    </source>
</evidence>
<evidence type="ECO:0000256" key="5">
    <source>
        <dbReference type="ARBA" id="ARBA00022741"/>
    </source>
</evidence>
<evidence type="ECO:0000259" key="10">
    <source>
        <dbReference type="Pfam" id="PF05127"/>
    </source>
</evidence>
<dbReference type="Gene3D" id="1.20.120.890">
    <property type="entry name" value="tRNA(Met) cytidine acetyltransferase, tail domain"/>
    <property type="match status" value="1"/>
</dbReference>
<keyword evidence="7 9" id="KW-0694">RNA-binding</keyword>
<proteinExistence type="inferred from homology"/>
<dbReference type="InterPro" id="IPR016181">
    <property type="entry name" value="Acyl_CoA_acyltransferase"/>
</dbReference>
<dbReference type="SUPFAM" id="SSF55729">
    <property type="entry name" value="Acyl-CoA N-acyltransferases (Nat)"/>
    <property type="match status" value="1"/>
</dbReference>
<evidence type="ECO:0000256" key="6">
    <source>
        <dbReference type="ARBA" id="ARBA00022840"/>
    </source>
</evidence>
<dbReference type="InterPro" id="IPR000182">
    <property type="entry name" value="GNAT_dom"/>
</dbReference>
<dbReference type="Proteomes" id="UP001139522">
    <property type="component" value="Unassembled WGS sequence"/>
</dbReference>
<dbReference type="InterPro" id="IPR024914">
    <property type="entry name" value="tRNA_acetyltr_TmcA"/>
</dbReference>
<dbReference type="InterPro" id="IPR032672">
    <property type="entry name" value="TmcA/NAT10/Kre33"/>
</dbReference>
<keyword evidence="6 9" id="KW-0067">ATP-binding</keyword>
<dbReference type="PANTHER" id="PTHR10925:SF5">
    <property type="entry name" value="RNA CYTIDINE ACETYLTRANSFERASE"/>
    <property type="match status" value="1"/>
</dbReference>
<dbReference type="Pfam" id="PF08351">
    <property type="entry name" value="TmcA_N"/>
    <property type="match status" value="1"/>
</dbReference>
<keyword evidence="2 9" id="KW-0820">tRNA-binding</keyword>
<comment type="catalytic activity">
    <reaction evidence="9">
        <text>cytidine(34) in elongator tRNA(Met) + acetyl-CoA + ATP + H2O = N(4)-acetylcytidine(34) in elongator tRNA(Met) + ADP + phosphate + CoA + H(+)</text>
        <dbReference type="Rhea" id="RHEA:43788"/>
        <dbReference type="Rhea" id="RHEA-COMP:10693"/>
        <dbReference type="Rhea" id="RHEA-COMP:10694"/>
        <dbReference type="ChEBI" id="CHEBI:15377"/>
        <dbReference type="ChEBI" id="CHEBI:15378"/>
        <dbReference type="ChEBI" id="CHEBI:30616"/>
        <dbReference type="ChEBI" id="CHEBI:43474"/>
        <dbReference type="ChEBI" id="CHEBI:57287"/>
        <dbReference type="ChEBI" id="CHEBI:57288"/>
        <dbReference type="ChEBI" id="CHEBI:74900"/>
        <dbReference type="ChEBI" id="CHEBI:82748"/>
        <dbReference type="ChEBI" id="CHEBI:456216"/>
        <dbReference type="EC" id="2.3.1.193"/>
    </reaction>
</comment>
<dbReference type="InterPro" id="IPR038321">
    <property type="entry name" value="TmcA_C_sf"/>
</dbReference>
<dbReference type="Gene3D" id="3.40.50.11040">
    <property type="match status" value="1"/>
</dbReference>
<evidence type="ECO:0000256" key="9">
    <source>
        <dbReference type="HAMAP-Rule" id="MF_01886"/>
    </source>
</evidence>
<keyword evidence="3 9" id="KW-0808">Transferase</keyword>
<dbReference type="SUPFAM" id="SSF52540">
    <property type="entry name" value="P-loop containing nucleoside triphosphate hydrolases"/>
    <property type="match status" value="1"/>
</dbReference>
<evidence type="ECO:0000313" key="13">
    <source>
        <dbReference type="EMBL" id="MDE8601835.1"/>
    </source>
</evidence>
<evidence type="ECO:0000256" key="4">
    <source>
        <dbReference type="ARBA" id="ARBA00022694"/>
    </source>
</evidence>
<keyword evidence="5 9" id="KW-0547">Nucleotide-binding</keyword>
<accession>A0ABT5WAJ0</accession>
<dbReference type="InterPro" id="IPR027417">
    <property type="entry name" value="P-loop_NTPase"/>
</dbReference>
<feature type="domain" description="N-acetyltransferase" evidence="12">
    <location>
        <begin position="510"/>
        <end position="570"/>
    </location>
</feature>
<protein>
    <recommendedName>
        <fullName evidence="9">tRNA(Met) cytidine acetyltransferase TmcA</fullName>
        <ecNumber evidence="9">2.3.1.193</ecNumber>
    </recommendedName>
</protein>
<evidence type="ECO:0000256" key="2">
    <source>
        <dbReference type="ARBA" id="ARBA00022555"/>
    </source>
</evidence>
<keyword evidence="4 9" id="KW-0819">tRNA processing</keyword>
<gene>
    <name evidence="9" type="primary">tmcA</name>
    <name evidence="13" type="ORF">M3I01_002680</name>
</gene>
<dbReference type="EC" id="2.3.1.193" evidence="9"/>
<feature type="binding site" evidence="9">
    <location>
        <begin position="496"/>
        <end position="498"/>
    </location>
    <ligand>
        <name>acetyl-CoA</name>
        <dbReference type="ChEBI" id="CHEBI:57288"/>
    </ligand>
</feature>
<evidence type="ECO:0000256" key="7">
    <source>
        <dbReference type="ARBA" id="ARBA00022884"/>
    </source>
</evidence>
<feature type="binding site" evidence="9">
    <location>
        <position position="188"/>
    </location>
    <ligand>
        <name>ATP</name>
        <dbReference type="ChEBI" id="CHEBI:30616"/>
    </ligand>
</feature>
<feature type="domain" description="TmcA/NAT10 N-terminal" evidence="11">
    <location>
        <begin position="5"/>
        <end position="153"/>
    </location>
</feature>
<reference evidence="13" key="1">
    <citation type="submission" date="2023-01" db="EMBL/GenBank/DDBJ databases">
        <title>Psychroserpens sp. MSW6 and Marinomonas sp. RSW2, isolated from seawater.</title>
        <authorList>
            <person name="Kristyanto S."/>
            <person name="Jung J."/>
            <person name="Kim J.M."/>
            <person name="Jeon C.O."/>
        </authorList>
    </citation>
    <scope>NUCLEOTIDE SEQUENCE</scope>
    <source>
        <strain evidence="13">RSW2</strain>
    </source>
</reference>
<comment type="subcellular location">
    <subcellularLocation>
        <location evidence="9">Cytoplasm</location>
    </subcellularLocation>
</comment>
<dbReference type="HAMAP" id="MF_01886">
    <property type="entry name" value="tRNA_acetyltr_TmcA"/>
    <property type="match status" value="1"/>
</dbReference>
<keyword evidence="1 9" id="KW-0963">Cytoplasm</keyword>
<organism evidence="13 14">
    <name type="scientific">Marinomonas maritima</name>
    <dbReference type="NCBI Taxonomy" id="2940935"/>
    <lineage>
        <taxon>Bacteria</taxon>
        <taxon>Pseudomonadati</taxon>
        <taxon>Pseudomonadota</taxon>
        <taxon>Gammaproteobacteria</taxon>
        <taxon>Oceanospirillales</taxon>
        <taxon>Oceanospirillaceae</taxon>
        <taxon>Marinomonas</taxon>
    </lineage>
</organism>
<dbReference type="GO" id="GO:0016746">
    <property type="term" value="F:acyltransferase activity"/>
    <property type="evidence" value="ECO:0007669"/>
    <property type="project" value="UniProtKB-KW"/>
</dbReference>
<feature type="domain" description="TcmA/NAT10 helicase" evidence="10">
    <location>
        <begin position="204"/>
        <end position="364"/>
    </location>
</feature>
<dbReference type="Gene3D" id="3.40.50.300">
    <property type="entry name" value="P-loop containing nucleotide triphosphate hydrolases"/>
    <property type="match status" value="1"/>
</dbReference>
<keyword evidence="14" id="KW-1185">Reference proteome</keyword>
<dbReference type="Pfam" id="PF13718">
    <property type="entry name" value="GNAT_acetyltr_2"/>
    <property type="match status" value="1"/>
</dbReference>
<name>A0ABT5WAJ0_9GAMM</name>
<dbReference type="Pfam" id="PF05127">
    <property type="entry name" value="NAT10_TcmA_helicase"/>
    <property type="match status" value="1"/>
</dbReference>
<keyword evidence="8 9" id="KW-0012">Acyltransferase</keyword>
<evidence type="ECO:0000256" key="1">
    <source>
        <dbReference type="ARBA" id="ARBA00022490"/>
    </source>
</evidence>
<evidence type="ECO:0000259" key="11">
    <source>
        <dbReference type="Pfam" id="PF08351"/>
    </source>
</evidence>
<evidence type="ECO:0000256" key="3">
    <source>
        <dbReference type="ARBA" id="ARBA00022679"/>
    </source>
</evidence>
<evidence type="ECO:0000259" key="12">
    <source>
        <dbReference type="Pfam" id="PF13718"/>
    </source>
</evidence>
<sequence length="709" mass="79078">MHLSDNHRHCFLLTGSINEVLSDFLHLCEHLSTPLICAHDVTEYNQLNTSVLDSSSFEIPSFRTCSFKQVRQELGSTHEAILVDLTHGVSASALAILAGTVRGNGVFAIALPDGDWLNIVDQDLPRYLPWPYESEQINSSFKRFLLNRLYSNTSPFKVIQSNQVQTTPLHALPTLDSVEDNAPLTKEQTKAQSCLFDEAAKSYVLIAPRGRGKSTLLGDSLAKMLQANKKVALTAPNQAAIQTLKARFEHVLKEAHLDAPLPFYAPDALLANDTRWDILFVDEASMIPVPLLMALNQKAEHCLFSTTDYGYEGAGKGFGIRFCHYLQAQSTIEKLPLQPLTLTLPIRWGGNDPLENWINDCFFLAPNQNEEIPFIHAESASLSQVYKAVVGEAWLTQPELLARTFQLLVSAHYQTSPDNLRWILDDPSVSAYLSLQGSAVNSVAIITEEGQLPDELSLAVLQGTRRPRGHLVPQSLLAHEGIEDAGRYRYWRISRIATQQSEQNKGLASRLLTHIKTVAHSRCDFLCTSFAATPDVVSFWLKNGYFPVRLGTAKDQASGCYSLMMVKPLNESAQEKASIWHQAYLANLAINLPRDYPDIDANLANKLSEGVLNTEPSATILSEKDQKDLALFVNYHRPYLTIRAQLTRLVKHAITHKQLTTTHKDYSLLNTAITQSASEIDFTSFGLKTKKQVEKHLKLVVEELLRSRA</sequence>
<dbReference type="Gene3D" id="3.40.630.30">
    <property type="match status" value="1"/>
</dbReference>
<comment type="caution">
    <text evidence="9">Lacks conserved residue(s) required for the propagation of feature annotation.</text>
</comment>
<dbReference type="EMBL" id="JAMZEG020000001">
    <property type="protein sequence ID" value="MDE8601835.1"/>
    <property type="molecule type" value="Genomic_DNA"/>
</dbReference>
<comment type="caution">
    <text evidence="13">The sequence shown here is derived from an EMBL/GenBank/DDBJ whole genome shotgun (WGS) entry which is preliminary data.</text>
</comment>
<dbReference type="PANTHER" id="PTHR10925">
    <property type="entry name" value="N-ACETYLTRANSFERASE 10"/>
    <property type="match status" value="1"/>
</dbReference>
<dbReference type="InterPro" id="IPR013562">
    <property type="entry name" value="TmcA/NAT10_N"/>
</dbReference>